<evidence type="ECO:0000313" key="2">
    <source>
        <dbReference type="EMBL" id="RVW60865.1"/>
    </source>
</evidence>
<comment type="caution">
    <text evidence="2">The sequence shown here is derived from an EMBL/GenBank/DDBJ whole genome shotgun (WGS) entry which is preliminary data.</text>
</comment>
<proteinExistence type="predicted"/>
<dbReference type="AlphaFoldDB" id="A0A438FLH4"/>
<sequence>MENKSTNPSKGGKSAKIPPQRGQVKVKIFELVAGAVAAKNSKARVQTSQMKVAVAMEVAMVAEAAAVVAEPTDYARILDETKEL</sequence>
<dbReference type="EMBL" id="QGNW01000846">
    <property type="protein sequence ID" value="RVW60865.1"/>
    <property type="molecule type" value="Genomic_DNA"/>
</dbReference>
<feature type="region of interest" description="Disordered" evidence="1">
    <location>
        <begin position="1"/>
        <end position="20"/>
    </location>
</feature>
<protein>
    <submittedName>
        <fullName evidence="2">Uncharacterized protein</fullName>
    </submittedName>
</protein>
<accession>A0A438FLH4</accession>
<name>A0A438FLH4_VITVI</name>
<dbReference type="OrthoDB" id="1738396at2759"/>
<evidence type="ECO:0000256" key="1">
    <source>
        <dbReference type="SAM" id="MobiDB-lite"/>
    </source>
</evidence>
<organism evidence="2 3">
    <name type="scientific">Vitis vinifera</name>
    <name type="common">Grape</name>
    <dbReference type="NCBI Taxonomy" id="29760"/>
    <lineage>
        <taxon>Eukaryota</taxon>
        <taxon>Viridiplantae</taxon>
        <taxon>Streptophyta</taxon>
        <taxon>Embryophyta</taxon>
        <taxon>Tracheophyta</taxon>
        <taxon>Spermatophyta</taxon>
        <taxon>Magnoliopsida</taxon>
        <taxon>eudicotyledons</taxon>
        <taxon>Gunneridae</taxon>
        <taxon>Pentapetalae</taxon>
        <taxon>rosids</taxon>
        <taxon>Vitales</taxon>
        <taxon>Vitaceae</taxon>
        <taxon>Viteae</taxon>
        <taxon>Vitis</taxon>
    </lineage>
</organism>
<evidence type="ECO:0000313" key="3">
    <source>
        <dbReference type="Proteomes" id="UP000288805"/>
    </source>
</evidence>
<gene>
    <name evidence="2" type="ORF">CK203_033517</name>
</gene>
<reference evidence="2 3" key="1">
    <citation type="journal article" date="2018" name="PLoS Genet.">
        <title>Population sequencing reveals clonal diversity and ancestral inbreeding in the grapevine cultivar Chardonnay.</title>
        <authorList>
            <person name="Roach M.J."/>
            <person name="Johnson D.L."/>
            <person name="Bohlmann J."/>
            <person name="van Vuuren H.J."/>
            <person name="Jones S.J."/>
            <person name="Pretorius I.S."/>
            <person name="Schmidt S.A."/>
            <person name="Borneman A.R."/>
        </authorList>
    </citation>
    <scope>NUCLEOTIDE SEQUENCE [LARGE SCALE GENOMIC DNA]</scope>
    <source>
        <strain evidence="3">cv. Chardonnay</strain>
        <tissue evidence="2">Leaf</tissue>
    </source>
</reference>
<dbReference type="Proteomes" id="UP000288805">
    <property type="component" value="Unassembled WGS sequence"/>
</dbReference>